<dbReference type="GO" id="GO:0005794">
    <property type="term" value="C:Golgi apparatus"/>
    <property type="evidence" value="ECO:0007669"/>
    <property type="project" value="TreeGrafter"/>
</dbReference>
<proteinExistence type="inferred from homology"/>
<keyword evidence="3" id="KW-0519">Myristate</keyword>
<dbReference type="PANTHER" id="PTHR12895:SF9">
    <property type="entry name" value="DYMECLIN"/>
    <property type="match status" value="1"/>
</dbReference>
<gene>
    <name evidence="5" type="ORF">TrCOL_g8742</name>
</gene>
<dbReference type="InterPro" id="IPR019142">
    <property type="entry name" value="Dymeclin"/>
</dbReference>
<protein>
    <recommendedName>
        <fullName evidence="2">Dymeclin</fullName>
    </recommendedName>
</protein>
<dbReference type="PANTHER" id="PTHR12895">
    <property type="entry name" value="DYMECLIN"/>
    <property type="match status" value="1"/>
</dbReference>
<evidence type="ECO:0000256" key="2">
    <source>
        <dbReference type="ARBA" id="ARBA00015736"/>
    </source>
</evidence>
<dbReference type="Pfam" id="PF09742">
    <property type="entry name" value="Dymeclin"/>
    <property type="match status" value="1"/>
</dbReference>
<keyword evidence="6" id="KW-1185">Reference proteome</keyword>
<evidence type="ECO:0000256" key="3">
    <source>
        <dbReference type="ARBA" id="ARBA00022707"/>
    </source>
</evidence>
<dbReference type="GO" id="GO:0007030">
    <property type="term" value="P:Golgi organization"/>
    <property type="evidence" value="ECO:0007669"/>
    <property type="project" value="TreeGrafter"/>
</dbReference>
<keyword evidence="4" id="KW-0449">Lipoprotein</keyword>
<comment type="similarity">
    <text evidence="1">Belongs to the dymeclin family.</text>
</comment>
<accession>A0A9W7GJ20</accession>
<organism evidence="5 6">
    <name type="scientific">Triparma columacea</name>
    <dbReference type="NCBI Taxonomy" id="722753"/>
    <lineage>
        <taxon>Eukaryota</taxon>
        <taxon>Sar</taxon>
        <taxon>Stramenopiles</taxon>
        <taxon>Ochrophyta</taxon>
        <taxon>Bolidophyceae</taxon>
        <taxon>Parmales</taxon>
        <taxon>Triparmaceae</taxon>
        <taxon>Triparma</taxon>
    </lineage>
</organism>
<evidence type="ECO:0000256" key="4">
    <source>
        <dbReference type="ARBA" id="ARBA00023288"/>
    </source>
</evidence>
<evidence type="ECO:0000313" key="5">
    <source>
        <dbReference type="EMBL" id="GMI44973.1"/>
    </source>
</evidence>
<dbReference type="Proteomes" id="UP001165065">
    <property type="component" value="Unassembled WGS sequence"/>
</dbReference>
<comment type="caution">
    <text evidence="5">The sequence shown here is derived from an EMBL/GenBank/DDBJ whole genome shotgun (WGS) entry which is preliminary data.</text>
</comment>
<dbReference type="AlphaFoldDB" id="A0A9W7GJ20"/>
<sequence length="604" mass="66123">MDYMKETGTKEKVGTTNLAEVEVFQTWVNAIAETTLKEENTSSGVSSDNSSSGIYAVMGMDTSLCLNADDGGRVSEVTPSDLVGEVGLGGVKDSIVSISLGVLGATTSLLALPFRIIGTLINGGNGGRRGREDAIRDAFNVPPDGTVNVNKEPYMELKVALVNILMVERRGWGNGFYEAIKNMKDSSRAVDPTSSSSDTITTSYSRLFLSFSTPNISESNLLFLYLLTTTNVAFDEHVKSRTDLDKIARPIIRSIYDMTSRSRPKLRRIRGIHQLYTCAIMLLIWSSTYGFCTDSFTRVFIREVPWYGERRLRNVSMGSLLVLIMTRLVTGNLNRMEDGYLLGNTLAVISNVKVHVRNLDEYASLRVTQVMVDVVKRSSRSDPSGMMSSTASSLVSFVSSTLSEDRVEGNIHVVYSLVHRAHDVLGNVKGTDSEGGYAGGGRIRAVVTAAEEALGGGRGGEGNNWTADDVLDILKRNMGNIKNAIRREIAETVTGADVVKGEEEEVVYNYEEEEDPEVFFTPYAWEVMTCNSAANLMRWEHDLITLFDVQGLTGNAAAEETAGEGEKEEGGEKNEDCVEVVKVFKTTNLRDSMGEEEGEGDEFV</sequence>
<dbReference type="EMBL" id="BRYA01000233">
    <property type="protein sequence ID" value="GMI44973.1"/>
    <property type="molecule type" value="Genomic_DNA"/>
</dbReference>
<evidence type="ECO:0000256" key="1">
    <source>
        <dbReference type="ARBA" id="ARBA00010603"/>
    </source>
</evidence>
<reference evidence="6" key="1">
    <citation type="journal article" date="2023" name="Commun. Biol.">
        <title>Genome analysis of Parmales, the sister group of diatoms, reveals the evolutionary specialization of diatoms from phago-mixotrophs to photoautotrophs.</title>
        <authorList>
            <person name="Ban H."/>
            <person name="Sato S."/>
            <person name="Yoshikawa S."/>
            <person name="Yamada K."/>
            <person name="Nakamura Y."/>
            <person name="Ichinomiya M."/>
            <person name="Sato N."/>
            <person name="Blanc-Mathieu R."/>
            <person name="Endo H."/>
            <person name="Kuwata A."/>
            <person name="Ogata H."/>
        </authorList>
    </citation>
    <scope>NUCLEOTIDE SEQUENCE [LARGE SCALE GENOMIC DNA]</scope>
</reference>
<dbReference type="OrthoDB" id="44990at2759"/>
<evidence type="ECO:0000313" key="6">
    <source>
        <dbReference type="Proteomes" id="UP001165065"/>
    </source>
</evidence>
<name>A0A9W7GJ20_9STRA</name>